<dbReference type="GO" id="GO:0016755">
    <property type="term" value="F:aminoacyltransferase activity"/>
    <property type="evidence" value="ECO:0007669"/>
    <property type="project" value="InterPro"/>
</dbReference>
<sequence>MVYKLKFIKAQNVWFNSKTTIDKNADIVFYNQSDLNINKKFNVKPFVTLLVELNLDENNIFERFAKSVRYEINRAIQKDNLTINYYYKEFSETVLQQFINCYNDFAVEREKEKISGIEFEYYYKNNQLAITTISSNTDILIWHTYIIAEETARLKTSNSIFLNQSNETKNLIGRANKLLHWKDILFFKNLNLKYYDFGGWYVGNDDKKLVGINKFKESFGGYKATSYNYVKLVSIKGKLFYLLLLIKKVLKK</sequence>
<protein>
    <recommendedName>
        <fullName evidence="3">FemAB family protein</fullName>
    </recommendedName>
</protein>
<evidence type="ECO:0008006" key="3">
    <source>
        <dbReference type="Google" id="ProtNLM"/>
    </source>
</evidence>
<dbReference type="EMBL" id="PQNY01000004">
    <property type="protein sequence ID" value="POS02360.1"/>
    <property type="molecule type" value="Genomic_DNA"/>
</dbReference>
<dbReference type="GO" id="GO:0044038">
    <property type="term" value="P:cell wall macromolecule biosynthetic process"/>
    <property type="evidence" value="ECO:0007669"/>
    <property type="project" value="InterPro"/>
</dbReference>
<dbReference type="RefSeq" id="WP_103725419.1">
    <property type="nucleotide sequence ID" value="NZ_PQNY01000004.1"/>
</dbReference>
<dbReference type="AlphaFoldDB" id="A0A2S4N9K4"/>
<dbReference type="Gene3D" id="3.40.630.30">
    <property type="match status" value="1"/>
</dbReference>
<evidence type="ECO:0000313" key="2">
    <source>
        <dbReference type="Proteomes" id="UP000237056"/>
    </source>
</evidence>
<organism evidence="1 2">
    <name type="scientific">Flavobacterium croceum DSM 17960</name>
    <dbReference type="NCBI Taxonomy" id="1121886"/>
    <lineage>
        <taxon>Bacteria</taxon>
        <taxon>Pseudomonadati</taxon>
        <taxon>Bacteroidota</taxon>
        <taxon>Flavobacteriia</taxon>
        <taxon>Flavobacteriales</taxon>
        <taxon>Flavobacteriaceae</taxon>
        <taxon>Flavobacterium</taxon>
    </lineage>
</organism>
<name>A0A2S4N9K4_9FLAO</name>
<comment type="caution">
    <text evidence="1">The sequence shown here is derived from an EMBL/GenBank/DDBJ whole genome shotgun (WGS) entry which is preliminary data.</text>
</comment>
<dbReference type="InterPro" id="IPR016181">
    <property type="entry name" value="Acyl_CoA_acyltransferase"/>
</dbReference>
<dbReference type="PROSITE" id="PS51191">
    <property type="entry name" value="FEMABX"/>
    <property type="match status" value="1"/>
</dbReference>
<reference evidence="1 2" key="1">
    <citation type="submission" date="2018-01" db="EMBL/GenBank/DDBJ databases">
        <title>Genomic Encyclopedia of Type Strains, Phase I: the one thousand microbial genomes (KMG-I) project.</title>
        <authorList>
            <person name="Goeker M."/>
        </authorList>
    </citation>
    <scope>NUCLEOTIDE SEQUENCE [LARGE SCALE GENOMIC DNA]</scope>
    <source>
        <strain evidence="1 2">DSM 17960</strain>
    </source>
</reference>
<gene>
    <name evidence="1" type="ORF">Q361_10479</name>
</gene>
<proteinExistence type="predicted"/>
<dbReference type="OrthoDB" id="5622654at2"/>
<dbReference type="InterPro" id="IPR003447">
    <property type="entry name" value="FEMABX"/>
</dbReference>
<dbReference type="Proteomes" id="UP000237056">
    <property type="component" value="Unassembled WGS sequence"/>
</dbReference>
<evidence type="ECO:0000313" key="1">
    <source>
        <dbReference type="EMBL" id="POS02360.1"/>
    </source>
</evidence>
<keyword evidence="2" id="KW-1185">Reference proteome</keyword>
<dbReference type="SUPFAM" id="SSF55729">
    <property type="entry name" value="Acyl-CoA N-acyltransferases (Nat)"/>
    <property type="match status" value="1"/>
</dbReference>
<accession>A0A2S4N9K4</accession>